<dbReference type="SUPFAM" id="SSF81891">
    <property type="entry name" value="Poly A polymerase C-terminal region-like"/>
    <property type="match status" value="1"/>
</dbReference>
<dbReference type="EMBL" id="JBBPBN010000047">
    <property type="protein sequence ID" value="KAK8994176.1"/>
    <property type="molecule type" value="Genomic_DNA"/>
</dbReference>
<comment type="caution">
    <text evidence="2">The sequence shown here is derived from an EMBL/GenBank/DDBJ whole genome shotgun (WGS) entry which is preliminary data.</text>
</comment>
<accession>A0ABR2Q0F5</accession>
<gene>
    <name evidence="2" type="ORF">V6N11_045285</name>
</gene>
<name>A0ABR2Q0F5_9ROSI</name>
<keyword evidence="3" id="KW-1185">Reference proteome</keyword>
<keyword evidence="1" id="KW-0694">RNA-binding</keyword>
<sequence>MSATLGFSLGKQAKLSYASSNCLVANKAAWSAIFCARFGFALDEELKKSAACDNVKTALAAEISREALGLKQIDLMISGNQPVKAIGHICDLSLFSVVFNLPPKAEPAISGECYSKIKVLLIPVLSKGILILALPMLDAGQTPRMDSKMVEGACDRENMFYDCALA</sequence>
<proteinExistence type="predicted"/>
<dbReference type="Proteomes" id="UP001396334">
    <property type="component" value="Unassembled WGS sequence"/>
</dbReference>
<protein>
    <submittedName>
        <fullName evidence="2">Uncharacterized protein</fullName>
    </submittedName>
</protein>
<evidence type="ECO:0000313" key="2">
    <source>
        <dbReference type="EMBL" id="KAK8994176.1"/>
    </source>
</evidence>
<organism evidence="2 3">
    <name type="scientific">Hibiscus sabdariffa</name>
    <name type="common">roselle</name>
    <dbReference type="NCBI Taxonomy" id="183260"/>
    <lineage>
        <taxon>Eukaryota</taxon>
        <taxon>Viridiplantae</taxon>
        <taxon>Streptophyta</taxon>
        <taxon>Embryophyta</taxon>
        <taxon>Tracheophyta</taxon>
        <taxon>Spermatophyta</taxon>
        <taxon>Magnoliopsida</taxon>
        <taxon>eudicotyledons</taxon>
        <taxon>Gunneridae</taxon>
        <taxon>Pentapetalae</taxon>
        <taxon>rosids</taxon>
        <taxon>malvids</taxon>
        <taxon>Malvales</taxon>
        <taxon>Malvaceae</taxon>
        <taxon>Malvoideae</taxon>
        <taxon>Hibiscus</taxon>
    </lineage>
</organism>
<evidence type="ECO:0000313" key="3">
    <source>
        <dbReference type="Proteomes" id="UP001396334"/>
    </source>
</evidence>
<dbReference type="PANTHER" id="PTHR13734">
    <property type="entry name" value="TRNA-NUCLEOTIDYLTRANSFERASE"/>
    <property type="match status" value="1"/>
</dbReference>
<evidence type="ECO:0000256" key="1">
    <source>
        <dbReference type="ARBA" id="ARBA00022884"/>
    </source>
</evidence>
<reference evidence="2 3" key="1">
    <citation type="journal article" date="2024" name="G3 (Bethesda)">
        <title>Genome assembly of Hibiscus sabdariffa L. provides insights into metabolisms of medicinal natural products.</title>
        <authorList>
            <person name="Kim T."/>
        </authorList>
    </citation>
    <scope>NUCLEOTIDE SEQUENCE [LARGE SCALE GENOMIC DNA]</scope>
    <source>
        <strain evidence="2">TK-2024</strain>
        <tissue evidence="2">Old leaves</tissue>
    </source>
</reference>
<dbReference type="PANTHER" id="PTHR13734:SF5">
    <property type="entry name" value="CCA TRNA NUCLEOTIDYLTRANSFERASE, MITOCHONDRIAL"/>
    <property type="match status" value="1"/>
</dbReference>